<feature type="region of interest" description="Disordered" evidence="2">
    <location>
        <begin position="491"/>
        <end position="514"/>
    </location>
</feature>
<evidence type="ECO:0000313" key="4">
    <source>
        <dbReference type="Proteomes" id="UP000694556"/>
    </source>
</evidence>
<keyword evidence="4" id="KW-1185">Reference proteome</keyword>
<dbReference type="Pfam" id="PF13181">
    <property type="entry name" value="TPR_8"/>
    <property type="match status" value="2"/>
</dbReference>
<feature type="repeat" description="TPR" evidence="1">
    <location>
        <begin position="321"/>
        <end position="354"/>
    </location>
</feature>
<dbReference type="AlphaFoldDB" id="A0A8C3C325"/>
<dbReference type="SUPFAM" id="SSF54928">
    <property type="entry name" value="RNA-binding domain, RBD"/>
    <property type="match status" value="1"/>
</dbReference>
<feature type="region of interest" description="Disordered" evidence="2">
    <location>
        <begin position="147"/>
        <end position="247"/>
    </location>
</feature>
<sequence>MRGAGGTGPGAAPAACPWGCVLGAGGWSGVPPCPRHFLRGAPEAERRMRQVQAACPPPHRTAPGRGPAEPLPGQGLSCPSQPESSEEEEEDDEWMGCTRGYGSPGFHFHGTDNPVLRGAPLPVYPAPNFLNLGVHGLNASWRHQVTAEEAEKNAKELVAEEERMKKKAEKKKLKKKKQKDRKKQEKLKQELKSKQEAESNASSLNSAAPGDADGAEEEKGCSASSPSQSLGDDAEEGAGDQGGSVEAVEDELDLSCTFVFKARQKAGVKLQVPEKEKPTQPSAVEPDKGPQETAPEPPLLCLAAPQAPEPVPLDTSVVEQSLVLAGHGNKAAQKGYYEEAVQAFTEAMKLNPREHRLFGNRSYCYEKLQQYEEALRDAQMSLSLQPNWPKGFFRKGKALRGLKRYAEAVRTFEELLRLDGAHPDAAAQLQACRALLQQSSAHTADGPGGVPVLSLLEDGELPLPEEWVNGSCSDTDMSGFVTVVKSRSHSKSQARATAAASTKQQQQQQLPPHHPARFGQIQSIRMLPGKRCAFINFKQKTAAEAAYEDMLVSTGLGGPTAPPGPCARRGCSSTDIFLPRTLTWREAGWCCSSSTPPTPRRAPGSAPRPAARGGVLPGGAPVASKPQQLTGSRASPLWWDAAPCTLGPRPGAAPAPSSAVPGLTPQGASGSSDPSWSRGCDLLGCFPPGAEE</sequence>
<evidence type="ECO:0000256" key="1">
    <source>
        <dbReference type="PROSITE-ProRule" id="PRU00339"/>
    </source>
</evidence>
<dbReference type="SMART" id="SM00028">
    <property type="entry name" value="TPR"/>
    <property type="match status" value="3"/>
</dbReference>
<dbReference type="GO" id="GO:0003676">
    <property type="term" value="F:nucleic acid binding"/>
    <property type="evidence" value="ECO:0007669"/>
    <property type="project" value="InterPro"/>
</dbReference>
<feature type="region of interest" description="Disordered" evidence="2">
    <location>
        <begin position="590"/>
        <end position="679"/>
    </location>
</feature>
<feature type="compositionally biased region" description="Acidic residues" evidence="2">
    <location>
        <begin position="84"/>
        <end position="94"/>
    </location>
</feature>
<feature type="compositionally biased region" description="Basic and acidic residues" evidence="2">
    <location>
        <begin position="147"/>
        <end position="164"/>
    </location>
</feature>
<dbReference type="Proteomes" id="UP000694556">
    <property type="component" value="Unassembled WGS sequence"/>
</dbReference>
<feature type="region of interest" description="Disordered" evidence="2">
    <location>
        <begin position="44"/>
        <end position="98"/>
    </location>
</feature>
<feature type="compositionally biased region" description="Basic and acidic residues" evidence="2">
    <location>
        <begin position="182"/>
        <end position="197"/>
    </location>
</feature>
<dbReference type="PANTHER" id="PTHR47678">
    <property type="entry name" value="TETRATRICOPEPTIDE REPEAT PROTEIN 31"/>
    <property type="match status" value="1"/>
</dbReference>
<feature type="compositionally biased region" description="Basic residues" evidence="2">
    <location>
        <begin position="165"/>
        <end position="181"/>
    </location>
</feature>
<dbReference type="Gene3D" id="1.25.40.10">
    <property type="entry name" value="Tetratricopeptide repeat domain"/>
    <property type="match status" value="1"/>
</dbReference>
<feature type="repeat" description="TPR" evidence="1">
    <location>
        <begin position="389"/>
        <end position="422"/>
    </location>
</feature>
<organism evidence="3 4">
    <name type="scientific">Cairina moschata</name>
    <name type="common">Muscovy duck</name>
    <dbReference type="NCBI Taxonomy" id="8855"/>
    <lineage>
        <taxon>Eukaryota</taxon>
        <taxon>Metazoa</taxon>
        <taxon>Chordata</taxon>
        <taxon>Craniata</taxon>
        <taxon>Vertebrata</taxon>
        <taxon>Euteleostomi</taxon>
        <taxon>Archelosauria</taxon>
        <taxon>Archosauria</taxon>
        <taxon>Dinosauria</taxon>
        <taxon>Saurischia</taxon>
        <taxon>Theropoda</taxon>
        <taxon>Coelurosauria</taxon>
        <taxon>Aves</taxon>
        <taxon>Neognathae</taxon>
        <taxon>Galloanserae</taxon>
        <taxon>Anseriformes</taxon>
        <taxon>Anatidae</taxon>
        <taxon>Anatinae</taxon>
        <taxon>Cairina</taxon>
    </lineage>
</organism>
<feature type="compositionally biased region" description="Low complexity" evidence="2">
    <location>
        <begin position="198"/>
        <end position="212"/>
    </location>
</feature>
<protein>
    <recommendedName>
        <fullName evidence="5">Tetratricopeptide repeat protein 31</fullName>
    </recommendedName>
</protein>
<dbReference type="Ensembl" id="ENSCMMT00000016142.1">
    <property type="protein sequence ID" value="ENSCMMP00000014650.1"/>
    <property type="gene ID" value="ENSCMMG00000009342.1"/>
</dbReference>
<feature type="compositionally biased region" description="Low complexity" evidence="2">
    <location>
        <begin position="647"/>
        <end position="662"/>
    </location>
</feature>
<name>A0A8C3C325_CAIMO</name>
<dbReference type="Gene3D" id="3.30.70.330">
    <property type="match status" value="1"/>
</dbReference>
<feature type="compositionally biased region" description="Low complexity" evidence="2">
    <location>
        <begin position="601"/>
        <end position="614"/>
    </location>
</feature>
<reference evidence="3" key="1">
    <citation type="submission" date="2025-08" db="UniProtKB">
        <authorList>
            <consortium name="Ensembl"/>
        </authorList>
    </citation>
    <scope>IDENTIFICATION</scope>
</reference>
<feature type="region of interest" description="Disordered" evidence="2">
    <location>
        <begin position="271"/>
        <end position="298"/>
    </location>
</feature>
<dbReference type="InterPro" id="IPR011990">
    <property type="entry name" value="TPR-like_helical_dom_sf"/>
</dbReference>
<dbReference type="InterPro" id="IPR019734">
    <property type="entry name" value="TPR_rpt"/>
</dbReference>
<dbReference type="InterPro" id="IPR035979">
    <property type="entry name" value="RBD_domain_sf"/>
</dbReference>
<reference evidence="3" key="2">
    <citation type="submission" date="2025-09" db="UniProtKB">
        <authorList>
            <consortium name="Ensembl"/>
        </authorList>
    </citation>
    <scope>IDENTIFICATION</scope>
</reference>
<dbReference type="InterPro" id="IPR012677">
    <property type="entry name" value="Nucleotide-bd_a/b_plait_sf"/>
</dbReference>
<dbReference type="SUPFAM" id="SSF48452">
    <property type="entry name" value="TPR-like"/>
    <property type="match status" value="1"/>
</dbReference>
<accession>A0A8C3C325</accession>
<keyword evidence="1" id="KW-0802">TPR repeat</keyword>
<dbReference type="PANTHER" id="PTHR47678:SF1">
    <property type="entry name" value="TETRATRICOPEPTIDE REPEAT PROTEIN 31"/>
    <property type="match status" value="1"/>
</dbReference>
<evidence type="ECO:0008006" key="5">
    <source>
        <dbReference type="Google" id="ProtNLM"/>
    </source>
</evidence>
<evidence type="ECO:0000313" key="3">
    <source>
        <dbReference type="Ensembl" id="ENSCMMP00000014650.1"/>
    </source>
</evidence>
<feature type="compositionally biased region" description="Low complexity" evidence="2">
    <location>
        <begin position="493"/>
        <end position="509"/>
    </location>
</feature>
<dbReference type="PROSITE" id="PS50005">
    <property type="entry name" value="TPR"/>
    <property type="match status" value="2"/>
</dbReference>
<proteinExistence type="predicted"/>
<feature type="compositionally biased region" description="Polar residues" evidence="2">
    <location>
        <begin position="666"/>
        <end position="675"/>
    </location>
</feature>
<evidence type="ECO:0000256" key="2">
    <source>
        <dbReference type="SAM" id="MobiDB-lite"/>
    </source>
</evidence>